<comment type="caution">
    <text evidence="2">The sequence shown here is derived from an EMBL/GenBank/DDBJ whole genome shotgun (WGS) entry which is preliminary data.</text>
</comment>
<accession>A0A512HVA2</accession>
<dbReference type="CDD" id="cd11614">
    <property type="entry name" value="SAF_CpaB_FlgA_like"/>
    <property type="match status" value="1"/>
</dbReference>
<dbReference type="Pfam" id="PF16976">
    <property type="entry name" value="RcpC"/>
    <property type="match status" value="1"/>
</dbReference>
<feature type="domain" description="Flp pilus assembly protein RcpC/CpaB" evidence="1">
    <location>
        <begin position="114"/>
        <end position="204"/>
    </location>
</feature>
<dbReference type="AlphaFoldDB" id="A0A512HVA2"/>
<sequence length="224" mass="23166">MNSRVIAAIAAAVLAIIGIGAVVAYAASAKSRAFDGAELVEAYRVVSDLDANADSATVADNVELVKLPNAAVAKNRVTDLKDIEGLKTTVPLVAGEQLLSTRFDKEGAKAASGAKLPDGLQEISLSLDAAAGVGERIDENVRVGVIATVEKGEDKRSRMIAQNVLVTHVKSNEDNSMVVTLGVTTSQATQVAAAAQFGQVRLTIQNDKTKRDGASAVDAGNLVK</sequence>
<dbReference type="OrthoDB" id="5182178at2"/>
<proteinExistence type="predicted"/>
<dbReference type="InterPro" id="IPR031571">
    <property type="entry name" value="RcpC_dom"/>
</dbReference>
<name>A0A512HVA2_9ACTN</name>
<gene>
    <name evidence="2" type="ORF">AFL01nite_16670</name>
</gene>
<dbReference type="EMBL" id="BJZQ01000006">
    <property type="protein sequence ID" value="GEO89340.1"/>
    <property type="molecule type" value="Genomic_DNA"/>
</dbReference>
<protein>
    <recommendedName>
        <fullName evidence="1">Flp pilus assembly protein RcpC/CpaB domain-containing protein</fullName>
    </recommendedName>
</protein>
<evidence type="ECO:0000313" key="3">
    <source>
        <dbReference type="Proteomes" id="UP000321769"/>
    </source>
</evidence>
<dbReference type="Proteomes" id="UP000321769">
    <property type="component" value="Unassembled WGS sequence"/>
</dbReference>
<reference evidence="2 3" key="1">
    <citation type="submission" date="2019-07" db="EMBL/GenBank/DDBJ databases">
        <title>Whole genome shotgun sequence of Aeromicrobium flavum NBRC 107625.</title>
        <authorList>
            <person name="Hosoyama A."/>
            <person name="Uohara A."/>
            <person name="Ohji S."/>
            <person name="Ichikawa N."/>
        </authorList>
    </citation>
    <scope>NUCLEOTIDE SEQUENCE [LARGE SCALE GENOMIC DNA]</scope>
    <source>
        <strain evidence="2 3">NBRC 107625</strain>
    </source>
</reference>
<dbReference type="RefSeq" id="WP_146827212.1">
    <property type="nucleotide sequence ID" value="NZ_BAAAYQ010000005.1"/>
</dbReference>
<keyword evidence="3" id="KW-1185">Reference proteome</keyword>
<organism evidence="2 3">
    <name type="scientific">Aeromicrobium flavum</name>
    <dbReference type="NCBI Taxonomy" id="416568"/>
    <lineage>
        <taxon>Bacteria</taxon>
        <taxon>Bacillati</taxon>
        <taxon>Actinomycetota</taxon>
        <taxon>Actinomycetes</taxon>
        <taxon>Propionibacteriales</taxon>
        <taxon>Nocardioidaceae</taxon>
        <taxon>Aeromicrobium</taxon>
    </lineage>
</organism>
<evidence type="ECO:0000259" key="1">
    <source>
        <dbReference type="Pfam" id="PF16976"/>
    </source>
</evidence>
<evidence type="ECO:0000313" key="2">
    <source>
        <dbReference type="EMBL" id="GEO89340.1"/>
    </source>
</evidence>